<protein>
    <submittedName>
        <fullName evidence="2">Alpha/beta hydrolase</fullName>
    </submittedName>
</protein>
<dbReference type="EMBL" id="JAVRAF010000001">
    <property type="protein sequence ID" value="MDX8301445.1"/>
    <property type="molecule type" value="Genomic_DNA"/>
</dbReference>
<sequence length="225" mass="25239">MKIVILPGLDGTGLLLTELEDILVQENAVSVIQYPPSLYRYDDLHIWLKNVLPDDDFILVAESFSGPLAIMLASQKPLGLRGIVFVATFVRSPVRLPLFLTHAVNIIPIKSTVLTWLIQPLLMGRWSGKAFTKRFRSALKLVPAATVAGRLREVLKVDAREQLRRLSLPVIYLRATQDRLVPSKMSQDFDLAPDTVFTIEGPHFLLQSRAKQAAAFILKFITILK</sequence>
<dbReference type="Gene3D" id="3.40.50.1820">
    <property type="entry name" value="alpha/beta hydrolase"/>
    <property type="match status" value="1"/>
</dbReference>
<dbReference type="Pfam" id="PF12697">
    <property type="entry name" value="Abhydrolase_6"/>
    <property type="match status" value="1"/>
</dbReference>
<dbReference type="InterPro" id="IPR029058">
    <property type="entry name" value="AB_hydrolase_fold"/>
</dbReference>
<dbReference type="SUPFAM" id="SSF53474">
    <property type="entry name" value="alpha/beta-Hydrolases"/>
    <property type="match status" value="1"/>
</dbReference>
<reference evidence="2" key="1">
    <citation type="journal article" date="2023" name="Phytobiomes J">
        <title>Deciphering the key players within the bacterial microbiota associated with aerial crown gall tumors on rhododendron: Insights into the gallobiome.</title>
        <authorList>
            <person name="Kuzmanovic N."/>
            <person name="Nesme J."/>
            <person name="Wolf J."/>
            <person name="Neumann-Schaal M."/>
            <person name="Petersen J."/>
            <person name="Fernandez-Gnecco G."/>
            <person name="Sproeer C."/>
            <person name="Bunk B."/>
            <person name="Overmann J."/>
            <person name="Sorensen S.J."/>
            <person name="Idczak E."/>
            <person name="Smalla K."/>
        </authorList>
    </citation>
    <scope>NUCLEOTIDE SEQUENCE</scope>
    <source>
        <strain evidence="2">Rho-11.1</strain>
    </source>
</reference>
<comment type="caution">
    <text evidence="2">The sequence shown here is derived from an EMBL/GenBank/DDBJ whole genome shotgun (WGS) entry which is preliminary data.</text>
</comment>
<organism evidence="2">
    <name type="scientific">Agrobacterium rosae</name>
    <dbReference type="NCBI Taxonomy" id="1972867"/>
    <lineage>
        <taxon>Bacteria</taxon>
        <taxon>Pseudomonadati</taxon>
        <taxon>Pseudomonadota</taxon>
        <taxon>Alphaproteobacteria</taxon>
        <taxon>Hyphomicrobiales</taxon>
        <taxon>Rhizobiaceae</taxon>
        <taxon>Rhizobium/Agrobacterium group</taxon>
        <taxon>Agrobacterium</taxon>
    </lineage>
</organism>
<evidence type="ECO:0000259" key="1">
    <source>
        <dbReference type="Pfam" id="PF12697"/>
    </source>
</evidence>
<dbReference type="RefSeq" id="WP_103584368.1">
    <property type="nucleotide sequence ID" value="NZ_CP192781.1"/>
</dbReference>
<dbReference type="GO" id="GO:0016787">
    <property type="term" value="F:hydrolase activity"/>
    <property type="evidence" value="ECO:0007669"/>
    <property type="project" value="UniProtKB-KW"/>
</dbReference>
<gene>
    <name evidence="2" type="ORF">RMR22_04260</name>
</gene>
<name>A0AAW9F6L2_9HYPH</name>
<feature type="domain" description="AB hydrolase-1" evidence="1">
    <location>
        <begin position="37"/>
        <end position="214"/>
    </location>
</feature>
<evidence type="ECO:0000313" key="2">
    <source>
        <dbReference type="EMBL" id="MDX8301445.1"/>
    </source>
</evidence>
<accession>A0AAW9F6L2</accession>
<keyword evidence="2" id="KW-0378">Hydrolase</keyword>
<proteinExistence type="predicted"/>
<dbReference type="InterPro" id="IPR000073">
    <property type="entry name" value="AB_hydrolase_1"/>
</dbReference>
<dbReference type="AlphaFoldDB" id="A0AAW9F6L2"/>